<accession>A0A6P2C6V8</accession>
<dbReference type="PANTHER" id="PTHR33908">
    <property type="entry name" value="MANNOSYLTRANSFERASE YKCB-RELATED"/>
    <property type="match status" value="1"/>
</dbReference>
<evidence type="ECO:0000256" key="8">
    <source>
        <dbReference type="SAM" id="Phobius"/>
    </source>
</evidence>
<evidence type="ECO:0000256" key="5">
    <source>
        <dbReference type="ARBA" id="ARBA00022692"/>
    </source>
</evidence>
<feature type="domain" description="Glycosyltransferase RgtA/B/C/D-like" evidence="9">
    <location>
        <begin position="127"/>
        <end position="257"/>
    </location>
</feature>
<feature type="transmembrane region" description="Helical" evidence="8">
    <location>
        <begin position="206"/>
        <end position="234"/>
    </location>
</feature>
<feature type="transmembrane region" description="Helical" evidence="8">
    <location>
        <begin position="361"/>
        <end position="378"/>
    </location>
</feature>
<keyword evidence="6 8" id="KW-1133">Transmembrane helix</keyword>
<evidence type="ECO:0000256" key="2">
    <source>
        <dbReference type="ARBA" id="ARBA00022475"/>
    </source>
</evidence>
<dbReference type="GO" id="GO:0005886">
    <property type="term" value="C:plasma membrane"/>
    <property type="evidence" value="ECO:0007669"/>
    <property type="project" value="UniProtKB-SubCell"/>
</dbReference>
<dbReference type="Pfam" id="PF13231">
    <property type="entry name" value="PMT_2"/>
    <property type="match status" value="1"/>
</dbReference>
<feature type="transmembrane region" description="Helical" evidence="8">
    <location>
        <begin position="45"/>
        <end position="65"/>
    </location>
</feature>
<feature type="transmembrane region" description="Helical" evidence="8">
    <location>
        <begin position="246"/>
        <end position="263"/>
    </location>
</feature>
<dbReference type="PANTHER" id="PTHR33908:SF11">
    <property type="entry name" value="MEMBRANE PROTEIN"/>
    <property type="match status" value="1"/>
</dbReference>
<proteinExistence type="predicted"/>
<keyword evidence="11" id="KW-1185">Reference proteome</keyword>
<comment type="caution">
    <text evidence="10">The sequence shown here is derived from an EMBL/GenBank/DDBJ whole genome shotgun (WGS) entry which is preliminary data.</text>
</comment>
<keyword evidence="4" id="KW-0808">Transferase</keyword>
<evidence type="ECO:0000256" key="3">
    <source>
        <dbReference type="ARBA" id="ARBA00022676"/>
    </source>
</evidence>
<dbReference type="InterPro" id="IPR050297">
    <property type="entry name" value="LipidA_mod_glycosyltrf_83"/>
</dbReference>
<sequence>MSARTAVLPAPGPVAGRARSIASALRRAAQTLARRLRAWVTWHRAPLIALGIPLVLVIVATAWNLQGWPGWVDEDEGTYVAEAWAMIDPHHLANYTYWYDHPPLGWAQLAGYLWLTDGLARYSSAVDAGREFMVLVTVASCVLLYVLCCRLGFRRTASSVTVALFGLSPLAVYYHRLVSLDNIGTLWLLAALVAAASRRRNLSAAFWAGVWSSVAVLSKETTAILLPVVFWVLWQQAQPHTRKWHLSIYTVTFALFSAFYPLYAALRGELFPGSGHVSLLWALWWQLGGRQGSGFLLTNGTLANSLLTLWLGTDRWLLLAALMLVPTGMLTGRLRPFAFGLLVQTAMALTGGYLPFFYVTAMIPFAALLIGGVADTLWEPANSRLVEAACRLIVLAAAATALIVVIPQWSGTLVRQAGRSGAASTLAATAWVERNVPKRDVVVVDDYLWLDLKRAGLNPLWVQKTSSNAQSQGELADGWRSIGYVVISDQIAGTIAGIPLLQQAVNHSVPVARFGDGLVVRRVVP</sequence>
<evidence type="ECO:0000259" key="9">
    <source>
        <dbReference type="Pfam" id="PF13231"/>
    </source>
</evidence>
<feature type="transmembrane region" description="Helical" evidence="8">
    <location>
        <begin position="132"/>
        <end position="153"/>
    </location>
</feature>
<evidence type="ECO:0000256" key="6">
    <source>
        <dbReference type="ARBA" id="ARBA00022989"/>
    </source>
</evidence>
<keyword evidence="2" id="KW-1003">Cell membrane</keyword>
<dbReference type="GO" id="GO:0016763">
    <property type="term" value="F:pentosyltransferase activity"/>
    <property type="evidence" value="ECO:0007669"/>
    <property type="project" value="TreeGrafter"/>
</dbReference>
<dbReference type="Proteomes" id="UP000460272">
    <property type="component" value="Unassembled WGS sequence"/>
</dbReference>
<evidence type="ECO:0000313" key="11">
    <source>
        <dbReference type="Proteomes" id="UP000460272"/>
    </source>
</evidence>
<feature type="transmembrane region" description="Helical" evidence="8">
    <location>
        <begin position="390"/>
        <end position="409"/>
    </location>
</feature>
<keyword evidence="7 8" id="KW-0472">Membrane</keyword>
<reference evidence="10 11" key="1">
    <citation type="submission" date="2018-11" db="EMBL/GenBank/DDBJ databases">
        <title>Trebonia kvetii gen.nov., sp.nov., a novel acidophilic actinobacterium, and proposal of the new actinobacterial family Treboniaceae fam. nov.</title>
        <authorList>
            <person name="Rapoport D."/>
            <person name="Sagova-Mareckova M."/>
            <person name="Sedlacek I."/>
            <person name="Provaznik J."/>
            <person name="Kralova S."/>
            <person name="Pavlinic D."/>
            <person name="Benes V."/>
            <person name="Kopecky J."/>
        </authorList>
    </citation>
    <scope>NUCLEOTIDE SEQUENCE [LARGE SCALE GENOMIC DNA]</scope>
    <source>
        <strain evidence="10 11">15Tr583</strain>
    </source>
</reference>
<keyword evidence="5 8" id="KW-0812">Transmembrane</keyword>
<evidence type="ECO:0000256" key="4">
    <source>
        <dbReference type="ARBA" id="ARBA00022679"/>
    </source>
</evidence>
<dbReference type="InterPro" id="IPR038731">
    <property type="entry name" value="RgtA/B/C-like"/>
</dbReference>
<dbReference type="EMBL" id="RPFW01000001">
    <property type="protein sequence ID" value="TVZ07169.1"/>
    <property type="molecule type" value="Genomic_DNA"/>
</dbReference>
<gene>
    <name evidence="10" type="ORF">EAS64_07655</name>
</gene>
<organism evidence="10 11">
    <name type="scientific">Trebonia kvetii</name>
    <dbReference type="NCBI Taxonomy" id="2480626"/>
    <lineage>
        <taxon>Bacteria</taxon>
        <taxon>Bacillati</taxon>
        <taxon>Actinomycetota</taxon>
        <taxon>Actinomycetes</taxon>
        <taxon>Streptosporangiales</taxon>
        <taxon>Treboniaceae</taxon>
        <taxon>Trebonia</taxon>
    </lineage>
</organism>
<comment type="subcellular location">
    <subcellularLocation>
        <location evidence="1">Cell membrane</location>
        <topology evidence="1">Multi-pass membrane protein</topology>
    </subcellularLocation>
</comment>
<protein>
    <recommendedName>
        <fullName evidence="9">Glycosyltransferase RgtA/B/C/D-like domain-containing protein</fullName>
    </recommendedName>
</protein>
<keyword evidence="3" id="KW-0328">Glycosyltransferase</keyword>
<dbReference type="GO" id="GO:0009103">
    <property type="term" value="P:lipopolysaccharide biosynthetic process"/>
    <property type="evidence" value="ECO:0007669"/>
    <property type="project" value="UniProtKB-ARBA"/>
</dbReference>
<dbReference type="OrthoDB" id="3207667at2"/>
<dbReference type="AlphaFoldDB" id="A0A6P2C6V8"/>
<evidence type="ECO:0000313" key="10">
    <source>
        <dbReference type="EMBL" id="TVZ07169.1"/>
    </source>
</evidence>
<evidence type="ECO:0000256" key="1">
    <source>
        <dbReference type="ARBA" id="ARBA00004651"/>
    </source>
</evidence>
<evidence type="ECO:0000256" key="7">
    <source>
        <dbReference type="ARBA" id="ARBA00023136"/>
    </source>
</evidence>
<dbReference type="RefSeq" id="WP_145851924.1">
    <property type="nucleotide sequence ID" value="NZ_RPFW01000001.1"/>
</dbReference>
<name>A0A6P2C6V8_9ACTN</name>